<dbReference type="PRINTS" id="PR00249">
    <property type="entry name" value="GPCRSECRETIN"/>
</dbReference>
<comment type="subcellular location">
    <subcellularLocation>
        <location evidence="1">Membrane</location>
        <topology evidence="1">Multi-pass membrane protein</topology>
    </subcellularLocation>
</comment>
<reference evidence="9 10" key="1">
    <citation type="submission" date="2024-03" db="EMBL/GenBank/DDBJ databases">
        <title>The genome assembly and annotation of the cricket Gryllus longicercus Weissman &amp; Gray.</title>
        <authorList>
            <person name="Szrajer S."/>
            <person name="Gray D."/>
            <person name="Ylla G."/>
        </authorList>
    </citation>
    <scope>NUCLEOTIDE SEQUENCE [LARGE SCALE GENOMIC DNA]</scope>
    <source>
        <strain evidence="9">DAG 2021-001</strain>
        <tissue evidence="9">Whole body minus gut</tissue>
    </source>
</reference>
<feature type="transmembrane region" description="Helical" evidence="6">
    <location>
        <begin position="998"/>
        <end position="1018"/>
    </location>
</feature>
<evidence type="ECO:0000256" key="3">
    <source>
        <dbReference type="ARBA" id="ARBA00022989"/>
    </source>
</evidence>
<dbReference type="InterPro" id="IPR000203">
    <property type="entry name" value="GPS"/>
</dbReference>
<dbReference type="PROSITE" id="PS50221">
    <property type="entry name" value="GAIN_B"/>
    <property type="match status" value="1"/>
</dbReference>
<evidence type="ECO:0000256" key="2">
    <source>
        <dbReference type="ARBA" id="ARBA00022692"/>
    </source>
</evidence>
<name>A0AAN9VCC2_9ORTH</name>
<evidence type="ECO:0000313" key="9">
    <source>
        <dbReference type="EMBL" id="KAK7792311.1"/>
    </source>
</evidence>
<evidence type="ECO:0000259" key="8">
    <source>
        <dbReference type="PROSITE" id="PS50261"/>
    </source>
</evidence>
<comment type="caution">
    <text evidence="9">The sequence shown here is derived from an EMBL/GenBank/DDBJ whole genome shotgun (WGS) entry which is preliminary data.</text>
</comment>
<feature type="transmembrane region" description="Helical" evidence="6">
    <location>
        <begin position="1038"/>
        <end position="1065"/>
    </location>
</feature>
<dbReference type="PROSITE" id="PS50261">
    <property type="entry name" value="G_PROTEIN_RECEP_F2_4"/>
    <property type="match status" value="1"/>
</dbReference>
<dbReference type="InterPro" id="IPR000832">
    <property type="entry name" value="GPCR_2_secretin-like"/>
</dbReference>
<evidence type="ECO:0000256" key="4">
    <source>
        <dbReference type="ARBA" id="ARBA00023136"/>
    </source>
</evidence>
<organism evidence="9 10">
    <name type="scientific">Gryllus longicercus</name>
    <dbReference type="NCBI Taxonomy" id="2509291"/>
    <lineage>
        <taxon>Eukaryota</taxon>
        <taxon>Metazoa</taxon>
        <taxon>Ecdysozoa</taxon>
        <taxon>Arthropoda</taxon>
        <taxon>Hexapoda</taxon>
        <taxon>Insecta</taxon>
        <taxon>Pterygota</taxon>
        <taxon>Neoptera</taxon>
        <taxon>Polyneoptera</taxon>
        <taxon>Orthoptera</taxon>
        <taxon>Ensifera</taxon>
        <taxon>Gryllidea</taxon>
        <taxon>Grylloidea</taxon>
        <taxon>Gryllidae</taxon>
        <taxon>Gryllinae</taxon>
        <taxon>Gryllus</taxon>
    </lineage>
</organism>
<feature type="transmembrane region" description="Helical" evidence="6">
    <location>
        <begin position="900"/>
        <end position="920"/>
    </location>
</feature>
<dbReference type="PANTHER" id="PTHR47767">
    <property type="entry name" value="ADHESION G PROTEIN-COUPLED RECEPTOR G7"/>
    <property type="match status" value="1"/>
</dbReference>
<accession>A0AAN9VCC2</accession>
<feature type="transmembrane region" description="Helical" evidence="6">
    <location>
        <begin position="1112"/>
        <end position="1134"/>
    </location>
</feature>
<dbReference type="EMBL" id="JAZDUA010000456">
    <property type="protein sequence ID" value="KAK7792311.1"/>
    <property type="molecule type" value="Genomic_DNA"/>
</dbReference>
<dbReference type="CDD" id="cd15040">
    <property type="entry name" value="7tmB2_Adhesion"/>
    <property type="match status" value="1"/>
</dbReference>
<dbReference type="PANTHER" id="PTHR47767:SF1">
    <property type="entry name" value="ADHESION G PROTEIN-COUPLED RECEPTOR G7"/>
    <property type="match status" value="1"/>
</dbReference>
<evidence type="ECO:0008006" key="11">
    <source>
        <dbReference type="Google" id="ProtNLM"/>
    </source>
</evidence>
<dbReference type="GO" id="GO:0007166">
    <property type="term" value="P:cell surface receptor signaling pathway"/>
    <property type="evidence" value="ECO:0007669"/>
    <property type="project" value="InterPro"/>
</dbReference>
<feature type="transmembrane region" description="Helical" evidence="6">
    <location>
        <begin position="865"/>
        <end position="888"/>
    </location>
</feature>
<dbReference type="InterPro" id="IPR053066">
    <property type="entry name" value="ADGR_G7"/>
</dbReference>
<keyword evidence="2 6" id="KW-0812">Transmembrane</keyword>
<feature type="domain" description="GAIN-B" evidence="7">
    <location>
        <begin position="677"/>
        <end position="841"/>
    </location>
</feature>
<dbReference type="InterPro" id="IPR057244">
    <property type="entry name" value="GAIN_B"/>
</dbReference>
<keyword evidence="3 6" id="KW-1133">Transmembrane helix</keyword>
<evidence type="ECO:0000313" key="10">
    <source>
        <dbReference type="Proteomes" id="UP001378592"/>
    </source>
</evidence>
<feature type="transmembrane region" description="Helical" evidence="6">
    <location>
        <begin position="1085"/>
        <end position="1106"/>
    </location>
</feature>
<dbReference type="Proteomes" id="UP001378592">
    <property type="component" value="Unassembled WGS sequence"/>
</dbReference>
<evidence type="ECO:0000259" key="7">
    <source>
        <dbReference type="PROSITE" id="PS50221"/>
    </source>
</evidence>
<dbReference type="GO" id="GO:0004930">
    <property type="term" value="F:G protein-coupled receptor activity"/>
    <property type="evidence" value="ECO:0007669"/>
    <property type="project" value="InterPro"/>
</dbReference>
<dbReference type="Gene3D" id="2.60.220.50">
    <property type="match status" value="1"/>
</dbReference>
<dbReference type="Gene3D" id="1.20.1070.10">
    <property type="entry name" value="Rhodopsin 7-helix transmembrane proteins"/>
    <property type="match status" value="1"/>
</dbReference>
<dbReference type="SMART" id="SM00303">
    <property type="entry name" value="GPS"/>
    <property type="match status" value="1"/>
</dbReference>
<protein>
    <recommendedName>
        <fullName evidence="11">G-protein coupled receptor</fullName>
    </recommendedName>
</protein>
<feature type="transmembrane region" description="Helical" evidence="6">
    <location>
        <begin position="958"/>
        <end position="977"/>
    </location>
</feature>
<dbReference type="InterPro" id="IPR017981">
    <property type="entry name" value="GPCR_2-like_7TM"/>
</dbReference>
<keyword evidence="4 6" id="KW-0472">Membrane</keyword>
<dbReference type="GO" id="GO:0016020">
    <property type="term" value="C:membrane"/>
    <property type="evidence" value="ECO:0007669"/>
    <property type="project" value="UniProtKB-SubCell"/>
</dbReference>
<gene>
    <name evidence="9" type="ORF">R5R35_007755</name>
</gene>
<dbReference type="Pfam" id="PF00002">
    <property type="entry name" value="7tm_2"/>
    <property type="match status" value="1"/>
</dbReference>
<evidence type="ECO:0000256" key="1">
    <source>
        <dbReference type="ARBA" id="ARBA00004141"/>
    </source>
</evidence>
<evidence type="ECO:0000256" key="6">
    <source>
        <dbReference type="SAM" id="Phobius"/>
    </source>
</evidence>
<dbReference type="Pfam" id="PF01825">
    <property type="entry name" value="GPS"/>
    <property type="match status" value="1"/>
</dbReference>
<proteinExistence type="predicted"/>
<keyword evidence="10" id="KW-1185">Reference proteome</keyword>
<evidence type="ECO:0000256" key="5">
    <source>
        <dbReference type="ARBA" id="ARBA00023157"/>
    </source>
</evidence>
<dbReference type="InterPro" id="IPR046338">
    <property type="entry name" value="GAIN_dom_sf"/>
</dbReference>
<keyword evidence="5" id="KW-1015">Disulfide bond</keyword>
<dbReference type="AlphaFoldDB" id="A0AAN9VCC2"/>
<sequence length="1186" mass="130317">MDTANGTVNTAPCATPLPSACVAFSDLEKRRLPSLACPEGYAASRFHGEGGGDALHCFRADRSDAPLPFEDAMREHGCVLAPRAGPLVSALARYVVPKVADRLGLEDGETCWSNFNLSDPQKAIRLETVSNASALQASLRQPEYPVVVLSEDGDIAWFTTSHPQRCSLCEVQATVPEVDMHLARDRQRRTLLLNVYGASGLWYESNRHFGFRCFTNARGGYRREVDVKRAWSGHWTLDNLEDFLSSGETGRRHVFDLDMEKTIYEVEYEKKSAGRYWCEGHVVGTFRKVRSNTVLVRGITPGHVYSLGIDIESGCTYDSTDCDPTFHENFEKIGKKISKKMPDSLIADVRFMRILNVTDNGTVSIILHVVPDFIEPNAADDFERIRSIVKKYLEDVGPPYRFRSLLSTEGCVPLSASNGFMNLTWKFTPLGAVGVPEELCLQADGTPVSRPCQGDFVTGGQWGPVSGNCSHRSISDVTSSLHEIATRAVVGIEGHSIAENVSALTANPDILTPADVYYTARTMRNLASSRAYERPMTKADATNELKSVSDIVNHISLANDKSVIISQKVLNSSNMLLDAVDVLFDRISSRINDDDSEDDVLLAVTPYVLIQVCDIRKTNVTGLALIRRDVDDSGEPPTDFTKYEVVPLESTERLESVLQYNDLEVAVWAPHNLVDFVFNSTGNGTWYDPQPGGSQNTSTAAQSRIVISLFYKDLTFYNSTEELPQGEGENGTRTTNETVQDLTKVGSRIVSVSIPGFSRSLPVPIPIIFRPLVDKVQSRQCAYWDFTYNSSTSSSSTGGWSSEGCIYAGNSTLDASSGQLDVCLCTHLTHFAELLGSRYSRLALSQQTTYEDVITMEAHIKVLDAITLMGCCLSLFGIAGIIVTAVAFRTWRQKPGSKILLQLSAALAFQIVLLMVSGTLHTAKDEAKECHLQIDTVTKETTSNSCLATPPKPDTVCIVLGALLHYFSLSAFTWMFVTALLQFTRYVKILGPSRPPRFFLKSFIFGWGAPLVPVVLLVSISPNSYVQPALCYPSGLGLYLAVLIPILIFLSMNLSVFVMVINSIVRGPDGKVRSSPERKLVISQLKLSVLLFFLLGLSWLFGLLVVSGAGIIFSYLFCIAATLQGFVMFIFFVACDPATRKLWQATFGSWSNLVLLKLGPTESSADLTSSVSTIHRESNTETSDAM</sequence>
<feature type="domain" description="G-protein coupled receptors family 2 profile 2" evidence="8">
    <location>
        <begin position="863"/>
        <end position="1136"/>
    </location>
</feature>